<reference evidence="2 3" key="1">
    <citation type="submission" date="2023-10" db="EMBL/GenBank/DDBJ databases">
        <title>Chromosome-scale genome assembly provides insights into flower coloration mechanisms of Canna indica.</title>
        <authorList>
            <person name="Li C."/>
        </authorList>
    </citation>
    <scope>NUCLEOTIDE SEQUENCE [LARGE SCALE GENOMIC DNA]</scope>
    <source>
        <tissue evidence="2">Flower</tissue>
    </source>
</reference>
<feature type="chain" id="PRO_5043043195" evidence="1">
    <location>
        <begin position="19"/>
        <end position="133"/>
    </location>
</feature>
<dbReference type="EMBL" id="CP136891">
    <property type="protein sequence ID" value="WOK96336.1"/>
    <property type="molecule type" value="Genomic_DNA"/>
</dbReference>
<feature type="signal peptide" evidence="1">
    <location>
        <begin position="1"/>
        <end position="18"/>
    </location>
</feature>
<keyword evidence="1" id="KW-0732">Signal</keyword>
<name>A0AAQ3JUH6_9LILI</name>
<dbReference type="Proteomes" id="UP001327560">
    <property type="component" value="Chromosome 2"/>
</dbReference>
<keyword evidence="3" id="KW-1185">Reference proteome</keyword>
<evidence type="ECO:0000313" key="2">
    <source>
        <dbReference type="EMBL" id="WOK96336.1"/>
    </source>
</evidence>
<protein>
    <submittedName>
        <fullName evidence="2">Uncharacterized protein</fullName>
    </submittedName>
</protein>
<evidence type="ECO:0000256" key="1">
    <source>
        <dbReference type="SAM" id="SignalP"/>
    </source>
</evidence>
<dbReference type="AlphaFoldDB" id="A0AAQ3JUH6"/>
<organism evidence="2 3">
    <name type="scientific">Canna indica</name>
    <name type="common">Indian-shot</name>
    <dbReference type="NCBI Taxonomy" id="4628"/>
    <lineage>
        <taxon>Eukaryota</taxon>
        <taxon>Viridiplantae</taxon>
        <taxon>Streptophyta</taxon>
        <taxon>Embryophyta</taxon>
        <taxon>Tracheophyta</taxon>
        <taxon>Spermatophyta</taxon>
        <taxon>Magnoliopsida</taxon>
        <taxon>Liliopsida</taxon>
        <taxon>Zingiberales</taxon>
        <taxon>Cannaceae</taxon>
        <taxon>Canna</taxon>
    </lineage>
</organism>
<gene>
    <name evidence="2" type="ORF">Cni_G05044</name>
</gene>
<accession>A0AAQ3JUH6</accession>
<evidence type="ECO:0000313" key="3">
    <source>
        <dbReference type="Proteomes" id="UP001327560"/>
    </source>
</evidence>
<sequence length="133" mass="15430">MLMFVVAVLELGSRTNQGKSWRRDHCCLYCQNNQYGCLMCNKRITSHTCNVNSLVAYGFGKRKRRISHASIIQAICPSRQYITIKHGIMLDLCFFIGEIKKITHKHPSSLHNAMNDKYDWFILQSKIPSHTRL</sequence>
<proteinExistence type="predicted"/>